<dbReference type="AlphaFoldDB" id="A0A1I7C7Y5"/>
<dbReference type="Proteomes" id="UP000198844">
    <property type="component" value="Unassembled WGS sequence"/>
</dbReference>
<gene>
    <name evidence="1" type="ORF">SAMN05192563_10064</name>
</gene>
<dbReference type="OrthoDB" id="8902190at2"/>
<sequence>MALWTIGSLASEPAVFISRWRVLEIDAGTRHFVGADKRNLNGRVSSAIVAFDNKQLRGRTLSGRVYQLLGSPGRSDNADYVWRRWCVVNEVKSFSDVTSQLLAGGPDDNCE</sequence>
<dbReference type="RefSeq" id="WP_093634462.1">
    <property type="nucleotide sequence ID" value="NZ_FPBH01000006.1"/>
</dbReference>
<evidence type="ECO:0000313" key="1">
    <source>
        <dbReference type="EMBL" id="SFT95543.1"/>
    </source>
</evidence>
<protein>
    <submittedName>
        <fullName evidence="1">Uncharacterized protein</fullName>
    </submittedName>
</protein>
<reference evidence="1 2" key="1">
    <citation type="submission" date="2016-10" db="EMBL/GenBank/DDBJ databases">
        <authorList>
            <person name="de Groot N.N."/>
        </authorList>
    </citation>
    <scope>NUCLEOTIDE SEQUENCE [LARGE SCALE GENOMIC DNA]</scope>
    <source>
        <strain evidence="1 2">LMG 27731</strain>
    </source>
</reference>
<dbReference type="EMBL" id="FPBH01000006">
    <property type="protein sequence ID" value="SFT95543.1"/>
    <property type="molecule type" value="Genomic_DNA"/>
</dbReference>
<organism evidence="1 2">
    <name type="scientific">Paraburkholderia aspalathi</name>
    <dbReference type="NCBI Taxonomy" id="1324617"/>
    <lineage>
        <taxon>Bacteria</taxon>
        <taxon>Pseudomonadati</taxon>
        <taxon>Pseudomonadota</taxon>
        <taxon>Betaproteobacteria</taxon>
        <taxon>Burkholderiales</taxon>
        <taxon>Burkholderiaceae</taxon>
        <taxon>Paraburkholderia</taxon>
    </lineage>
</organism>
<name>A0A1I7C7Y5_9BURK</name>
<evidence type="ECO:0000313" key="2">
    <source>
        <dbReference type="Proteomes" id="UP000198844"/>
    </source>
</evidence>
<proteinExistence type="predicted"/>
<accession>A0A1I7C7Y5</accession>